<reference evidence="8" key="1">
    <citation type="submission" date="2018-08" db="EMBL/GenBank/DDBJ databases">
        <title>Murine metabolic-syndrome-specific gut microbial biobank.</title>
        <authorList>
            <person name="Liu C."/>
        </authorList>
    </citation>
    <scope>NUCLEOTIDE SEQUENCE [LARGE SCALE GENOMIC DNA]</scope>
    <source>
        <strain evidence="8">Z82</strain>
    </source>
</reference>
<dbReference type="Pfam" id="PF03572">
    <property type="entry name" value="Peptidase_S41"/>
    <property type="match status" value="1"/>
</dbReference>
<evidence type="ECO:0000256" key="3">
    <source>
        <dbReference type="ARBA" id="ARBA00022801"/>
    </source>
</evidence>
<evidence type="ECO:0000256" key="1">
    <source>
        <dbReference type="ARBA" id="ARBA00009179"/>
    </source>
</evidence>
<evidence type="ECO:0000256" key="4">
    <source>
        <dbReference type="ARBA" id="ARBA00022825"/>
    </source>
</evidence>
<evidence type="ECO:0000256" key="5">
    <source>
        <dbReference type="RuleBase" id="RU004404"/>
    </source>
</evidence>
<dbReference type="InterPro" id="IPR005151">
    <property type="entry name" value="Tail-specific_protease"/>
</dbReference>
<proteinExistence type="inferred from homology"/>
<dbReference type="SMART" id="SM00245">
    <property type="entry name" value="TSPc"/>
    <property type="match status" value="1"/>
</dbReference>
<dbReference type="GO" id="GO:0008236">
    <property type="term" value="F:serine-type peptidase activity"/>
    <property type="evidence" value="ECO:0007669"/>
    <property type="project" value="UniProtKB-KW"/>
</dbReference>
<name>A0A7C9NU83_9BACT</name>
<dbReference type="NCBIfam" id="TIGR00225">
    <property type="entry name" value="prc"/>
    <property type="match status" value="1"/>
</dbReference>
<sequence>MAKHNTTKRNGNSGQQGQKARSGLFKRAMVALIAAACAFSLGFFVRGESQLLHSLGFVGAGITGDDKPAAQTQNANNSLGSRIAEVEKILDEDSVETYELDSATSALLEALATTADDPYMRYYTPLQYDELTRDVADTGSYSGVGVLFAEYNGRAYAVDVFDGSPAQQANVQEGDVVVAIDGNRDHDWTIAEVTTALKRSSGQDVVITWRHPASLDDTTGPEYTTTLACEDLSIPNIDIELIDGVGYIKLRQITQTSSKLMESAFRKLDAQGAIAYVIDVRDNPGGFLTQAVNIADLLLRSGTIVRIETQGADDTTKSATTNTTVTDKPVVVLVNGNTAASAEVLTAALQDNQRATVVGQNTLGKGSVQVTRELSFGGALRYTAAFYKSPLDYAFDKVGIMPDITVKLSETEDNQLAIALETAQNLASSES</sequence>
<evidence type="ECO:0000259" key="7">
    <source>
        <dbReference type="PROSITE" id="PS50106"/>
    </source>
</evidence>
<feature type="transmembrane region" description="Helical" evidence="6">
    <location>
        <begin position="28"/>
        <end position="45"/>
    </location>
</feature>
<evidence type="ECO:0000313" key="8">
    <source>
        <dbReference type="EMBL" id="NBI33672.1"/>
    </source>
</evidence>
<keyword evidence="2 5" id="KW-0645">Protease</keyword>
<keyword evidence="4 5" id="KW-0720">Serine protease</keyword>
<dbReference type="PANTHER" id="PTHR32060">
    <property type="entry name" value="TAIL-SPECIFIC PROTEASE"/>
    <property type="match status" value="1"/>
</dbReference>
<dbReference type="AlphaFoldDB" id="A0A7C9NU83"/>
<dbReference type="GO" id="GO:0006508">
    <property type="term" value="P:proteolysis"/>
    <property type="evidence" value="ECO:0007669"/>
    <property type="project" value="UniProtKB-KW"/>
</dbReference>
<dbReference type="InterPro" id="IPR001478">
    <property type="entry name" value="PDZ"/>
</dbReference>
<comment type="similarity">
    <text evidence="1 5">Belongs to the peptidase S41A family.</text>
</comment>
<dbReference type="EMBL" id="QWKH01000004">
    <property type="protein sequence ID" value="NBI33672.1"/>
    <property type="molecule type" value="Genomic_DNA"/>
</dbReference>
<dbReference type="Gene3D" id="3.90.226.10">
    <property type="entry name" value="2-enoyl-CoA Hydratase, Chain A, domain 1"/>
    <property type="match status" value="1"/>
</dbReference>
<feature type="domain" description="PDZ" evidence="7">
    <location>
        <begin position="130"/>
        <end position="212"/>
    </location>
</feature>
<protein>
    <submittedName>
        <fullName evidence="8">PDZ domain-containing protein</fullName>
    </submittedName>
</protein>
<dbReference type="InterPro" id="IPR004447">
    <property type="entry name" value="Peptidase_S41A"/>
</dbReference>
<dbReference type="InterPro" id="IPR029045">
    <property type="entry name" value="ClpP/crotonase-like_dom_sf"/>
</dbReference>
<dbReference type="SMART" id="SM00228">
    <property type="entry name" value="PDZ"/>
    <property type="match status" value="1"/>
</dbReference>
<keyword evidence="6" id="KW-1133">Transmembrane helix</keyword>
<evidence type="ECO:0000256" key="2">
    <source>
        <dbReference type="ARBA" id="ARBA00022670"/>
    </source>
</evidence>
<organism evidence="8">
    <name type="scientific">Muribaculaceae bacterium Z82</name>
    <dbReference type="NCBI Taxonomy" id="2304548"/>
    <lineage>
        <taxon>Bacteria</taxon>
        <taxon>Pseudomonadati</taxon>
        <taxon>Bacteroidota</taxon>
        <taxon>Bacteroidia</taxon>
        <taxon>Bacteroidales</taxon>
        <taxon>Muribaculaceae</taxon>
    </lineage>
</organism>
<accession>A0A7C9NU83</accession>
<keyword evidence="6" id="KW-0472">Membrane</keyword>
<dbReference type="PANTHER" id="PTHR32060:SF22">
    <property type="entry name" value="CARBOXYL-TERMINAL-PROCESSING PEPTIDASE 3, CHLOROPLASTIC"/>
    <property type="match status" value="1"/>
</dbReference>
<dbReference type="SUPFAM" id="SSF50156">
    <property type="entry name" value="PDZ domain-like"/>
    <property type="match status" value="1"/>
</dbReference>
<evidence type="ECO:0000256" key="6">
    <source>
        <dbReference type="SAM" id="Phobius"/>
    </source>
</evidence>
<keyword evidence="3 5" id="KW-0378">Hydrolase</keyword>
<dbReference type="GO" id="GO:0004175">
    <property type="term" value="F:endopeptidase activity"/>
    <property type="evidence" value="ECO:0007669"/>
    <property type="project" value="TreeGrafter"/>
</dbReference>
<dbReference type="SUPFAM" id="SSF52096">
    <property type="entry name" value="ClpP/crotonase"/>
    <property type="match status" value="1"/>
</dbReference>
<gene>
    <name evidence="8" type="ORF">D1639_01205</name>
</gene>
<keyword evidence="6" id="KW-0812">Transmembrane</keyword>
<dbReference type="Gene3D" id="2.30.42.10">
    <property type="match status" value="1"/>
</dbReference>
<dbReference type="InterPro" id="IPR036034">
    <property type="entry name" value="PDZ_sf"/>
</dbReference>
<dbReference type="CDD" id="cd07560">
    <property type="entry name" value="Peptidase_S41_CPP"/>
    <property type="match status" value="1"/>
</dbReference>
<dbReference type="Gene3D" id="3.30.750.44">
    <property type="match status" value="1"/>
</dbReference>
<comment type="caution">
    <text evidence="8">The sequence shown here is derived from an EMBL/GenBank/DDBJ whole genome shotgun (WGS) entry which is preliminary data.</text>
</comment>
<dbReference type="PROSITE" id="PS50106">
    <property type="entry name" value="PDZ"/>
    <property type="match status" value="1"/>
</dbReference>